<organism evidence="3 4">
    <name type="scientific">Desulfovibrio piger</name>
    <dbReference type="NCBI Taxonomy" id="901"/>
    <lineage>
        <taxon>Bacteria</taxon>
        <taxon>Pseudomonadati</taxon>
        <taxon>Thermodesulfobacteriota</taxon>
        <taxon>Desulfovibrionia</taxon>
        <taxon>Desulfovibrionales</taxon>
        <taxon>Desulfovibrionaceae</taxon>
        <taxon>Desulfovibrio</taxon>
    </lineage>
</organism>
<dbReference type="RefSeq" id="WP_072335012.1">
    <property type="nucleotide sequence ID" value="NZ_CALJDE010000070.1"/>
</dbReference>
<dbReference type="AlphaFoldDB" id="A0A1K1LF76"/>
<dbReference type="CDD" id="cd00118">
    <property type="entry name" value="LysM"/>
    <property type="match status" value="3"/>
</dbReference>
<dbReference type="InterPro" id="IPR036779">
    <property type="entry name" value="LysM_dom_sf"/>
</dbReference>
<feature type="compositionally biased region" description="Basic and acidic residues" evidence="1">
    <location>
        <begin position="411"/>
        <end position="421"/>
    </location>
</feature>
<accession>A0A1K1LF76</accession>
<feature type="domain" description="LysM" evidence="2">
    <location>
        <begin position="501"/>
        <end position="545"/>
    </location>
</feature>
<dbReference type="GO" id="GO:0016798">
    <property type="term" value="F:hydrolase activity, acting on glycosyl bonds"/>
    <property type="evidence" value="ECO:0007669"/>
    <property type="project" value="UniProtKB-KW"/>
</dbReference>
<dbReference type="EC" id="3.2.1.-" evidence="3"/>
<dbReference type="Pfam" id="PF01464">
    <property type="entry name" value="SLT"/>
    <property type="match status" value="1"/>
</dbReference>
<dbReference type="Proteomes" id="UP000186323">
    <property type="component" value="Chromosome I"/>
</dbReference>
<evidence type="ECO:0000256" key="1">
    <source>
        <dbReference type="SAM" id="MobiDB-lite"/>
    </source>
</evidence>
<evidence type="ECO:0000313" key="3">
    <source>
        <dbReference type="EMBL" id="SFV73355.1"/>
    </source>
</evidence>
<feature type="region of interest" description="Disordered" evidence="1">
    <location>
        <begin position="390"/>
        <end position="430"/>
    </location>
</feature>
<dbReference type="InterPro" id="IPR018392">
    <property type="entry name" value="LysM"/>
</dbReference>
<dbReference type="Gene3D" id="3.10.350.10">
    <property type="entry name" value="LysM domain"/>
    <property type="match status" value="3"/>
</dbReference>
<evidence type="ECO:0000313" key="4">
    <source>
        <dbReference type="Proteomes" id="UP000186323"/>
    </source>
</evidence>
<dbReference type="SUPFAM" id="SSF54106">
    <property type="entry name" value="LysM domain"/>
    <property type="match status" value="2"/>
</dbReference>
<dbReference type="PANTHER" id="PTHR33734">
    <property type="entry name" value="LYSM DOMAIN-CONTAINING GPI-ANCHORED PROTEIN 2"/>
    <property type="match status" value="1"/>
</dbReference>
<dbReference type="PANTHER" id="PTHR33734:SF22">
    <property type="entry name" value="MEMBRANE-BOUND LYTIC MUREIN TRANSGLYCOSYLASE D"/>
    <property type="match status" value="1"/>
</dbReference>
<proteinExistence type="predicted"/>
<protein>
    <submittedName>
        <fullName evidence="3">Membrane-bound lytic murein transglycosylase D</fullName>
        <ecNumber evidence="3">3.2.1.-</ecNumber>
    </submittedName>
</protein>
<keyword evidence="4" id="KW-1185">Reference proteome</keyword>
<gene>
    <name evidence="3" type="ORF">DESPIGER_1515</name>
</gene>
<dbReference type="SUPFAM" id="SSF53955">
    <property type="entry name" value="Lysozyme-like"/>
    <property type="match status" value="1"/>
</dbReference>
<dbReference type="Gene3D" id="1.10.530.10">
    <property type="match status" value="1"/>
</dbReference>
<dbReference type="CDD" id="cd16894">
    <property type="entry name" value="MltD-like"/>
    <property type="match status" value="1"/>
</dbReference>
<feature type="domain" description="LysM" evidence="2">
    <location>
        <begin position="426"/>
        <end position="470"/>
    </location>
</feature>
<name>A0A1K1LF76_9BACT</name>
<dbReference type="KEGG" id="dpg:DESPIGER_1515"/>
<dbReference type="EMBL" id="LT630450">
    <property type="protein sequence ID" value="SFV73355.1"/>
    <property type="molecule type" value="Genomic_DNA"/>
</dbReference>
<evidence type="ECO:0000259" key="2">
    <source>
        <dbReference type="PROSITE" id="PS51782"/>
    </source>
</evidence>
<feature type="compositionally biased region" description="Basic residues" evidence="1">
    <location>
        <begin position="490"/>
        <end position="499"/>
    </location>
</feature>
<dbReference type="InterPro" id="IPR008258">
    <property type="entry name" value="Transglycosylase_SLT_dom_1"/>
</dbReference>
<keyword evidence="3" id="KW-0326">Glycosidase</keyword>
<dbReference type="Pfam" id="PF01476">
    <property type="entry name" value="LysM"/>
    <property type="match status" value="3"/>
</dbReference>
<dbReference type="PROSITE" id="PS51782">
    <property type="entry name" value="LYSM"/>
    <property type="match status" value="2"/>
</dbReference>
<keyword evidence="3" id="KW-0378">Hydrolase</keyword>
<dbReference type="OrthoDB" id="9815002at2"/>
<sequence length="547" mass="60241">MFVPDWPGRGRARLGVLCVLAFCLLLAGGCGSKQKKGQPLSMPSLIIPGDEGGEPLTPAELAAFQNTARIDRDIHKASMPDVVLQYKHFLRKGRGTMSVFSRNAEPYLGYARKVFRSRGMPEELAYLALVESGYRPDAESRVGALGAWQFMPYTGMKYGLTQDWWLDERLDPYRATEAAADYLQKLYGDFRDWPTAIAAYNAGEGKMSRAKEGTGARNFYEVVERNHKLDEKARLRPETVQYVPRFLAMSKIMRNLPQLGFTPVDQDKPAPVRRLTARPGTDLMALSRACGLSWESFQGYNLHHKRTISSTERSTFVYVPLQNEAQAQAFLRSPSASAFANWRPTRVQTSSDSLARISKRSGVPLERIQAANPEKKKIYAGDTLLLPRGVPMSPSAVAAADGTPPRKGRSSGRDRQERGRPEPSGGVYVLRPNDTLYGVARQFGVSVSELQACNDIDDPSQLQVGQRLTIPGKGGAAASRPSSSEPQGAKKGKASRASRSRTYTVQAGDSLWGIARRNDVSVEDIKRWNDGVDAQNLRVGSTLIVGD</sequence>
<feature type="region of interest" description="Disordered" evidence="1">
    <location>
        <begin position="471"/>
        <end position="502"/>
    </location>
</feature>
<reference evidence="4" key="1">
    <citation type="submission" date="2016-10" db="EMBL/GenBank/DDBJ databases">
        <authorList>
            <person name="Wegmann U."/>
        </authorList>
    </citation>
    <scope>NUCLEOTIDE SEQUENCE [LARGE SCALE GENOMIC DNA]</scope>
</reference>
<dbReference type="InterPro" id="IPR023346">
    <property type="entry name" value="Lysozyme-like_dom_sf"/>
</dbReference>
<dbReference type="SMART" id="SM00257">
    <property type="entry name" value="LysM"/>
    <property type="match status" value="3"/>
</dbReference>